<evidence type="ECO:0000313" key="2">
    <source>
        <dbReference type="Proteomes" id="UP001165587"/>
    </source>
</evidence>
<dbReference type="InterPro" id="IPR007061">
    <property type="entry name" value="MST-like"/>
</dbReference>
<dbReference type="AlphaFoldDB" id="A0AA42BTJ3"/>
<accession>A0AA42BTJ3</accession>
<dbReference type="Gene3D" id="1.20.120.450">
    <property type="entry name" value="dinb family like domain"/>
    <property type="match status" value="1"/>
</dbReference>
<name>A0AA42BTJ3_9MICO</name>
<proteinExistence type="predicted"/>
<dbReference type="RefSeq" id="WP_259528827.1">
    <property type="nucleotide sequence ID" value="NZ_JANLCK010000005.1"/>
</dbReference>
<dbReference type="InterPro" id="IPR034660">
    <property type="entry name" value="DinB/YfiT-like"/>
</dbReference>
<comment type="caution">
    <text evidence="1">The sequence shown here is derived from an EMBL/GenBank/DDBJ whole genome shotgun (WGS) entry which is preliminary data.</text>
</comment>
<dbReference type="SUPFAM" id="SSF109854">
    <property type="entry name" value="DinB/YfiT-like putative metalloenzymes"/>
    <property type="match status" value="1"/>
</dbReference>
<gene>
    <name evidence="1" type="ORF">N1028_11255</name>
</gene>
<sequence>MDASTHAADLAMMHGYLKLRRSDLLGKLDGLGEYEVRRPLTASGTNLLGLVKHVASVELGYFGEVFGRPRRELPWLAEGAPDDADMWAAADESRASIVELHHHSAELSDATIEELGWDARGEVPWWPPERRAVTLQQILTHMCVETARHAGHADILRELIDGSIGQRPDDPNIPSRTVSELAAHVARVEEAARAAAAR</sequence>
<reference evidence="1" key="1">
    <citation type="submission" date="2022-08" db="EMBL/GenBank/DDBJ databases">
        <authorList>
            <person name="Deng Y."/>
            <person name="Han X.-F."/>
            <person name="Zhang Y.-Q."/>
        </authorList>
    </citation>
    <scope>NUCLEOTIDE SEQUENCE</scope>
    <source>
        <strain evidence="1">CPCC 203407</strain>
    </source>
</reference>
<protein>
    <submittedName>
        <fullName evidence="1">DinB family protein</fullName>
    </submittedName>
</protein>
<organism evidence="1 2">
    <name type="scientific">Herbiconiux oxytropis</name>
    <dbReference type="NCBI Taxonomy" id="2970915"/>
    <lineage>
        <taxon>Bacteria</taxon>
        <taxon>Bacillati</taxon>
        <taxon>Actinomycetota</taxon>
        <taxon>Actinomycetes</taxon>
        <taxon>Micrococcales</taxon>
        <taxon>Microbacteriaceae</taxon>
        <taxon>Herbiconiux</taxon>
    </lineage>
</organism>
<dbReference type="Pfam" id="PF04978">
    <property type="entry name" value="MST"/>
    <property type="match status" value="1"/>
</dbReference>
<dbReference type="Proteomes" id="UP001165587">
    <property type="component" value="Unassembled WGS sequence"/>
</dbReference>
<evidence type="ECO:0000313" key="1">
    <source>
        <dbReference type="EMBL" id="MCS5726470.1"/>
    </source>
</evidence>
<keyword evidence="2" id="KW-1185">Reference proteome</keyword>
<dbReference type="EMBL" id="JANLCK010000005">
    <property type="protein sequence ID" value="MCS5726470.1"/>
    <property type="molecule type" value="Genomic_DNA"/>
</dbReference>